<evidence type="ECO:0000313" key="3">
    <source>
        <dbReference type="Proteomes" id="UP001302745"/>
    </source>
</evidence>
<evidence type="ECO:0000256" key="1">
    <source>
        <dbReference type="SAM" id="SignalP"/>
    </source>
</evidence>
<protein>
    <submittedName>
        <fullName evidence="2">Uncharacterized protein</fullName>
    </submittedName>
</protein>
<reference evidence="2" key="1">
    <citation type="journal article" date="2023" name="Mol. Phylogenet. Evol.">
        <title>Genome-scale phylogeny and comparative genomics of the fungal order Sordariales.</title>
        <authorList>
            <person name="Hensen N."/>
            <person name="Bonometti L."/>
            <person name="Westerberg I."/>
            <person name="Brannstrom I.O."/>
            <person name="Guillou S."/>
            <person name="Cros-Aarteil S."/>
            <person name="Calhoun S."/>
            <person name="Haridas S."/>
            <person name="Kuo A."/>
            <person name="Mondo S."/>
            <person name="Pangilinan J."/>
            <person name="Riley R."/>
            <person name="LaButti K."/>
            <person name="Andreopoulos B."/>
            <person name="Lipzen A."/>
            <person name="Chen C."/>
            <person name="Yan M."/>
            <person name="Daum C."/>
            <person name="Ng V."/>
            <person name="Clum A."/>
            <person name="Steindorff A."/>
            <person name="Ohm R.A."/>
            <person name="Martin F."/>
            <person name="Silar P."/>
            <person name="Natvig D.O."/>
            <person name="Lalanne C."/>
            <person name="Gautier V."/>
            <person name="Ament-Velasquez S.L."/>
            <person name="Kruys A."/>
            <person name="Hutchinson M.I."/>
            <person name="Powell A.J."/>
            <person name="Barry K."/>
            <person name="Miller A.N."/>
            <person name="Grigoriev I.V."/>
            <person name="Debuchy R."/>
            <person name="Gladieux P."/>
            <person name="Hiltunen Thoren M."/>
            <person name="Johannesson H."/>
        </authorList>
    </citation>
    <scope>NUCLEOTIDE SEQUENCE</scope>
    <source>
        <strain evidence="2">CBS 538.74</strain>
    </source>
</reference>
<feature type="chain" id="PRO_5042863787" evidence="1">
    <location>
        <begin position="27"/>
        <end position="107"/>
    </location>
</feature>
<keyword evidence="1" id="KW-0732">Signal</keyword>
<feature type="non-terminal residue" evidence="2">
    <location>
        <position position="1"/>
    </location>
</feature>
<evidence type="ECO:0000313" key="2">
    <source>
        <dbReference type="EMBL" id="KAK4152738.1"/>
    </source>
</evidence>
<gene>
    <name evidence="2" type="ORF">C8A00DRAFT_15988</name>
</gene>
<accession>A0AAN6ZWD3</accession>
<sequence length="107" mass="12032">TWRGGRLIRPTETSLLGTVWLHLASASVTAKMVNELSIRSRILVAAPRIVLHQLLVRWELEVAVTPSSVGVQSKEWRLMLGYIVRMLMICCAKIQSAALERDGRRPI</sequence>
<comment type="caution">
    <text evidence="2">The sequence shown here is derived from an EMBL/GenBank/DDBJ whole genome shotgun (WGS) entry which is preliminary data.</text>
</comment>
<dbReference type="AlphaFoldDB" id="A0AAN6ZWD3"/>
<dbReference type="Proteomes" id="UP001302745">
    <property type="component" value="Unassembled WGS sequence"/>
</dbReference>
<feature type="signal peptide" evidence="1">
    <location>
        <begin position="1"/>
        <end position="26"/>
    </location>
</feature>
<dbReference type="EMBL" id="MU856963">
    <property type="protein sequence ID" value="KAK4152738.1"/>
    <property type="molecule type" value="Genomic_DNA"/>
</dbReference>
<keyword evidence="3" id="KW-1185">Reference proteome</keyword>
<reference evidence="2" key="2">
    <citation type="submission" date="2023-05" db="EMBL/GenBank/DDBJ databases">
        <authorList>
            <consortium name="Lawrence Berkeley National Laboratory"/>
            <person name="Steindorff A."/>
            <person name="Hensen N."/>
            <person name="Bonometti L."/>
            <person name="Westerberg I."/>
            <person name="Brannstrom I.O."/>
            <person name="Guillou S."/>
            <person name="Cros-Aarteil S."/>
            <person name="Calhoun S."/>
            <person name="Haridas S."/>
            <person name="Kuo A."/>
            <person name="Mondo S."/>
            <person name="Pangilinan J."/>
            <person name="Riley R."/>
            <person name="Labutti K."/>
            <person name="Andreopoulos B."/>
            <person name="Lipzen A."/>
            <person name="Chen C."/>
            <person name="Yanf M."/>
            <person name="Daum C."/>
            <person name="Ng V."/>
            <person name="Clum A."/>
            <person name="Ohm R."/>
            <person name="Martin F."/>
            <person name="Silar P."/>
            <person name="Natvig D."/>
            <person name="Lalanne C."/>
            <person name="Gautier V."/>
            <person name="Ament-Velasquez S.L."/>
            <person name="Kruys A."/>
            <person name="Hutchinson M.I."/>
            <person name="Powell A.J."/>
            <person name="Barry K."/>
            <person name="Miller A.N."/>
            <person name="Grigoriev I.V."/>
            <person name="Debuchy R."/>
            <person name="Gladieux P."/>
            <person name="Thoren M.H."/>
            <person name="Johannesson H."/>
        </authorList>
    </citation>
    <scope>NUCLEOTIDE SEQUENCE</scope>
    <source>
        <strain evidence="2">CBS 538.74</strain>
    </source>
</reference>
<proteinExistence type="predicted"/>
<organism evidence="2 3">
    <name type="scientific">Chaetomidium leptoderma</name>
    <dbReference type="NCBI Taxonomy" id="669021"/>
    <lineage>
        <taxon>Eukaryota</taxon>
        <taxon>Fungi</taxon>
        <taxon>Dikarya</taxon>
        <taxon>Ascomycota</taxon>
        <taxon>Pezizomycotina</taxon>
        <taxon>Sordariomycetes</taxon>
        <taxon>Sordariomycetidae</taxon>
        <taxon>Sordariales</taxon>
        <taxon>Chaetomiaceae</taxon>
        <taxon>Chaetomidium</taxon>
    </lineage>
</organism>
<name>A0AAN6ZWD3_9PEZI</name>